<accession>A0A1Q8EEU7</accession>
<sequence>MEIQLRLKGNSEGFVLQSKSLIADNWVDELGIEQDKDGYRLRAGADEILVLKHYEYISKTERIVARSAHSEIIFYEQKRIDRLWEPAYWYGIFRYDQDHYELKRVASGTKGDILAISKNGRPIGVFAAGNVIVAGKRHFSLYTEYLEEVEPLLLFYVLNYIRGLESLDIDLLQVKYRLFYAFNDRSALTKEHLEMLPNSRRPSILEAVFWWCLTLIIIGIVGYISLKPLMIFFGGIILYHSYIFIKNWREKNG</sequence>
<evidence type="ECO:0000256" key="1">
    <source>
        <dbReference type="SAM" id="Phobius"/>
    </source>
</evidence>
<dbReference type="RefSeq" id="WP_075098726.1">
    <property type="nucleotide sequence ID" value="NZ_MSJL01000008.1"/>
</dbReference>
<keyword evidence="1" id="KW-0472">Membrane</keyword>
<feature type="transmembrane region" description="Helical" evidence="1">
    <location>
        <begin position="229"/>
        <end position="245"/>
    </location>
</feature>
<organism evidence="2 4">
    <name type="scientific">Streptococcus acidominimus</name>
    <dbReference type="NCBI Taxonomy" id="1326"/>
    <lineage>
        <taxon>Bacteria</taxon>
        <taxon>Bacillati</taxon>
        <taxon>Bacillota</taxon>
        <taxon>Bacilli</taxon>
        <taxon>Lactobacillales</taxon>
        <taxon>Streptococcaceae</taxon>
        <taxon>Streptococcus</taxon>
    </lineage>
</organism>
<keyword evidence="1" id="KW-1133">Transmembrane helix</keyword>
<gene>
    <name evidence="2" type="ORF">BU200_02840</name>
    <name evidence="3" type="ORF">NCTC12957_00944</name>
</gene>
<evidence type="ECO:0000313" key="2">
    <source>
        <dbReference type="EMBL" id="OLF50318.1"/>
    </source>
</evidence>
<evidence type="ECO:0000313" key="3">
    <source>
        <dbReference type="EMBL" id="SUN06995.1"/>
    </source>
</evidence>
<proteinExistence type="predicted"/>
<name>A0A1Q8EEU7_STRAI</name>
<dbReference type="EMBL" id="UHEN01000001">
    <property type="protein sequence ID" value="SUN06995.1"/>
    <property type="molecule type" value="Genomic_DNA"/>
</dbReference>
<protein>
    <submittedName>
        <fullName evidence="2">Uncharacterized protein</fullName>
    </submittedName>
</protein>
<dbReference type="OrthoDB" id="2213473at2"/>
<feature type="transmembrane region" description="Helical" evidence="1">
    <location>
        <begin position="204"/>
        <end position="223"/>
    </location>
</feature>
<dbReference type="Proteomes" id="UP000186437">
    <property type="component" value="Unassembled WGS sequence"/>
</dbReference>
<evidence type="ECO:0000313" key="5">
    <source>
        <dbReference type="Proteomes" id="UP000255213"/>
    </source>
</evidence>
<dbReference type="EMBL" id="MSJL01000008">
    <property type="protein sequence ID" value="OLF50318.1"/>
    <property type="molecule type" value="Genomic_DNA"/>
</dbReference>
<reference evidence="4" key="2">
    <citation type="submission" date="2016-12" db="EMBL/GenBank/DDBJ databases">
        <authorList>
            <person name="Gulvik C.A."/>
        </authorList>
    </citation>
    <scope>NUCLEOTIDE SEQUENCE [LARGE SCALE GENOMIC DNA]</scope>
    <source>
        <strain evidence="4">ATCC 51725</strain>
    </source>
</reference>
<dbReference type="AlphaFoldDB" id="A0A1Q8EEU7"/>
<reference evidence="3 5" key="3">
    <citation type="submission" date="2018-06" db="EMBL/GenBank/DDBJ databases">
        <authorList>
            <consortium name="Pathogen Informatics"/>
            <person name="Doyle S."/>
        </authorList>
    </citation>
    <scope>NUCLEOTIDE SEQUENCE [LARGE SCALE GENOMIC DNA]</scope>
    <source>
        <strain evidence="3 5">NCTC12957</strain>
    </source>
</reference>
<reference evidence="2" key="1">
    <citation type="submission" date="2016-12" db="EMBL/GenBank/DDBJ databases">
        <authorList>
            <person name="Song W.-J."/>
            <person name="Kurnit D.M."/>
        </authorList>
    </citation>
    <scope>NUCLEOTIDE SEQUENCE [LARGE SCALE GENOMIC DNA]</scope>
    <source>
        <strain evidence="2">ATCC 51725</strain>
    </source>
</reference>
<keyword evidence="1" id="KW-0812">Transmembrane</keyword>
<evidence type="ECO:0000313" key="4">
    <source>
        <dbReference type="Proteomes" id="UP000186437"/>
    </source>
</evidence>
<keyword evidence="4" id="KW-1185">Reference proteome</keyword>
<dbReference type="Proteomes" id="UP000255213">
    <property type="component" value="Unassembled WGS sequence"/>
</dbReference>